<reference evidence="2 3" key="1">
    <citation type="journal article" date="2015" name="Fungal Genet. Biol.">
        <title>Evolution of novel wood decay mechanisms in Agaricales revealed by the genome sequences of Fistulina hepatica and Cylindrobasidium torrendii.</title>
        <authorList>
            <person name="Floudas D."/>
            <person name="Held B.W."/>
            <person name="Riley R."/>
            <person name="Nagy L.G."/>
            <person name="Koehler G."/>
            <person name="Ransdell A.S."/>
            <person name="Younus H."/>
            <person name="Chow J."/>
            <person name="Chiniquy J."/>
            <person name="Lipzen A."/>
            <person name="Tritt A."/>
            <person name="Sun H."/>
            <person name="Haridas S."/>
            <person name="LaButti K."/>
            <person name="Ohm R.A."/>
            <person name="Kues U."/>
            <person name="Blanchette R.A."/>
            <person name="Grigoriev I.V."/>
            <person name="Minto R.E."/>
            <person name="Hibbett D.S."/>
        </authorList>
    </citation>
    <scope>NUCLEOTIDE SEQUENCE [LARGE SCALE GENOMIC DNA]</scope>
    <source>
        <strain evidence="2 3">FP15055 ss-10</strain>
    </source>
</reference>
<feature type="region of interest" description="Disordered" evidence="1">
    <location>
        <begin position="1"/>
        <end position="26"/>
    </location>
</feature>
<dbReference type="Proteomes" id="UP000054007">
    <property type="component" value="Unassembled WGS sequence"/>
</dbReference>
<protein>
    <submittedName>
        <fullName evidence="2">Uncharacterized protein</fullName>
    </submittedName>
</protein>
<name>A0A0D7AW69_9AGAR</name>
<evidence type="ECO:0000313" key="3">
    <source>
        <dbReference type="Proteomes" id="UP000054007"/>
    </source>
</evidence>
<organism evidence="2 3">
    <name type="scientific">Cylindrobasidium torrendii FP15055 ss-10</name>
    <dbReference type="NCBI Taxonomy" id="1314674"/>
    <lineage>
        <taxon>Eukaryota</taxon>
        <taxon>Fungi</taxon>
        <taxon>Dikarya</taxon>
        <taxon>Basidiomycota</taxon>
        <taxon>Agaricomycotina</taxon>
        <taxon>Agaricomycetes</taxon>
        <taxon>Agaricomycetidae</taxon>
        <taxon>Agaricales</taxon>
        <taxon>Marasmiineae</taxon>
        <taxon>Physalacriaceae</taxon>
        <taxon>Cylindrobasidium</taxon>
    </lineage>
</organism>
<accession>A0A0D7AW69</accession>
<sequence length="255" mass="28364">MEHVDSDTNIGTREVQDATPRLPSPDIDIEDASLGDGGSLLFWAGFPGEDQRVADLDTASPGYQAFLEKTVVLPGMDPKRMYVREVNPLKRLKGRRLLVAMATQNARAGLAHIRGLMRRNGSKRLQGVQVGVGAAPYIAYSSSESQKRFEKALQESPKGWAALENKSSFVPGTVRKLLESRQLLRFDAHFMEMGVQTGNDLVVLAVKIRRRPRVLLALKEGLSVERHPGELFERLLDLIWYFAKLSQDADVPPES</sequence>
<keyword evidence="3" id="KW-1185">Reference proteome</keyword>
<gene>
    <name evidence="2" type="ORF">CYLTODRAFT_494871</name>
</gene>
<proteinExistence type="predicted"/>
<dbReference type="EMBL" id="KN880824">
    <property type="protein sequence ID" value="KIY62104.1"/>
    <property type="molecule type" value="Genomic_DNA"/>
</dbReference>
<evidence type="ECO:0000256" key="1">
    <source>
        <dbReference type="SAM" id="MobiDB-lite"/>
    </source>
</evidence>
<evidence type="ECO:0000313" key="2">
    <source>
        <dbReference type="EMBL" id="KIY62104.1"/>
    </source>
</evidence>
<dbReference type="AlphaFoldDB" id="A0A0D7AW69"/>